<name>A0A1X7TFZ7_AMPQE</name>
<reference evidence="2" key="1">
    <citation type="submission" date="2017-05" db="UniProtKB">
        <authorList>
            <consortium name="EnsemblMetazoa"/>
        </authorList>
    </citation>
    <scope>IDENTIFICATION</scope>
</reference>
<protein>
    <submittedName>
        <fullName evidence="2">Uncharacterized protein</fullName>
    </submittedName>
</protein>
<dbReference type="InParanoid" id="A0A1X7TFZ7"/>
<proteinExistence type="predicted"/>
<feature type="compositionally biased region" description="Acidic residues" evidence="1">
    <location>
        <begin position="127"/>
        <end position="162"/>
    </location>
</feature>
<feature type="region of interest" description="Disordered" evidence="1">
    <location>
        <begin position="82"/>
        <end position="169"/>
    </location>
</feature>
<feature type="compositionally biased region" description="Basic and acidic residues" evidence="1">
    <location>
        <begin position="82"/>
        <end position="126"/>
    </location>
</feature>
<evidence type="ECO:0000313" key="2">
    <source>
        <dbReference type="EnsemblMetazoa" id="Aqu2.1.13608_001"/>
    </source>
</evidence>
<sequence length="169" mass="18770">MLEIGHKNLDDASQKYCISWYSLQVASAGSSMVVAAWNCHPIPGKKGIPTQRMLEKNYVSKLNDLKVVPSVDDAQGEYKEAALDKEAVRDKEAAEDKEAGEDTKAVENKEAVESKELEDNKTVESEKVDEEEEGEDEEGNDEEEDEEGDDEEEKDEEVEGSEVDIKLGS</sequence>
<accession>A0A1X7TFZ7</accession>
<dbReference type="EnsemblMetazoa" id="Aqu2.1.13608_001">
    <property type="protein sequence ID" value="Aqu2.1.13608_001"/>
    <property type="gene ID" value="Aqu2.1.13608"/>
</dbReference>
<evidence type="ECO:0000256" key="1">
    <source>
        <dbReference type="SAM" id="MobiDB-lite"/>
    </source>
</evidence>
<organism evidence="2">
    <name type="scientific">Amphimedon queenslandica</name>
    <name type="common">Sponge</name>
    <dbReference type="NCBI Taxonomy" id="400682"/>
    <lineage>
        <taxon>Eukaryota</taxon>
        <taxon>Metazoa</taxon>
        <taxon>Porifera</taxon>
        <taxon>Demospongiae</taxon>
        <taxon>Heteroscleromorpha</taxon>
        <taxon>Haplosclerida</taxon>
        <taxon>Niphatidae</taxon>
        <taxon>Amphimedon</taxon>
    </lineage>
</organism>
<dbReference type="AlphaFoldDB" id="A0A1X7TFZ7"/>